<accession>A0ABU3V0Q1</accession>
<dbReference type="Gene3D" id="2.60.40.10">
    <property type="entry name" value="Immunoglobulins"/>
    <property type="match status" value="2"/>
</dbReference>
<dbReference type="InterPro" id="IPR008964">
    <property type="entry name" value="Invasin/intimin_cell_adhesion"/>
</dbReference>
<dbReference type="EMBL" id="JARAKF010000001">
    <property type="protein sequence ID" value="MDU8999760.1"/>
    <property type="molecule type" value="Genomic_DNA"/>
</dbReference>
<dbReference type="SUPFAM" id="SSF49373">
    <property type="entry name" value="Invasin/intimin cell-adhesion fragments"/>
    <property type="match status" value="1"/>
</dbReference>
<dbReference type="PROSITE" id="PS51127">
    <property type="entry name" value="BIG1"/>
    <property type="match status" value="1"/>
</dbReference>
<dbReference type="SUPFAM" id="SSF50939">
    <property type="entry name" value="Sialidases"/>
    <property type="match status" value="2"/>
</dbReference>
<dbReference type="InterPro" id="IPR036278">
    <property type="entry name" value="Sialidase_sf"/>
</dbReference>
<proteinExistence type="inferred from homology"/>
<feature type="signal peptide" evidence="2">
    <location>
        <begin position="1"/>
        <end position="38"/>
    </location>
</feature>
<feature type="domain" description="Big-1" evidence="3">
    <location>
        <begin position="461"/>
        <end position="551"/>
    </location>
</feature>
<name>A0ABU3V0Q1_9ACTN</name>
<organism evidence="4 5">
    <name type="scientific">Streptomyces mirabilis</name>
    <dbReference type="NCBI Taxonomy" id="68239"/>
    <lineage>
        <taxon>Bacteria</taxon>
        <taxon>Bacillati</taxon>
        <taxon>Actinomycetota</taxon>
        <taxon>Actinomycetes</taxon>
        <taxon>Kitasatosporales</taxon>
        <taxon>Streptomycetaceae</taxon>
        <taxon>Streptomyces</taxon>
    </lineage>
</organism>
<gene>
    <name evidence="4" type="ORF">PU648_46920</name>
</gene>
<evidence type="ECO:0000256" key="2">
    <source>
        <dbReference type="SAM" id="SignalP"/>
    </source>
</evidence>
<dbReference type="Proteomes" id="UP001257627">
    <property type="component" value="Unassembled WGS sequence"/>
</dbReference>
<evidence type="ECO:0000256" key="1">
    <source>
        <dbReference type="ARBA" id="ARBA00010116"/>
    </source>
</evidence>
<evidence type="ECO:0000313" key="4">
    <source>
        <dbReference type="EMBL" id="MDU8999760.1"/>
    </source>
</evidence>
<dbReference type="RefSeq" id="WP_143654477.1">
    <property type="nucleotide sequence ID" value="NZ_JARAKF010000001.1"/>
</dbReference>
<feature type="chain" id="PRO_5046944223" evidence="2">
    <location>
        <begin position="39"/>
        <end position="838"/>
    </location>
</feature>
<sequence>MRKRRGSIRRAWTALTTSLLLLAGGLGLSAALAAPAQAATVGSVVNVTRSAGNQAEGTIAVDPTDPSRLAAVSNNGDGAGDGMTAAYSTDHGATWTHRTIADGSAGGLPKACCDPSVSWDSFGNLFLIYLDDNTDTGGIHVALSTDGGKNFSLLASLAAGTAADQPTITTGDGSVWAVWTDGSHSNSITAAGAKVTGSGASNIGSFSATQTAGSGDYGDIAVGPTGSVMVTYQRPQSGSAAGKLYTALDPDGLGGGGFQAEATAVDLHIGAFYPIPAQSQRTIDAEAGLAWDRSGGSHNGRLYFLYTDAPSNTSADTDIFVKYSDDSGTHWTAPVRVNDDTGTNSQFLPKIALDRTSGKIAVSWHDARNAGSANNTTQLYAATSDDGTAFAANDRISDGTSNASQAHNGIDYGDYSGLAYEHGSFYPFWADNSNSTGDNTDGAGSNFDMYTARVQLAKPPTASKLTYTGPTTADYHDAFTAGAQLTAGGNPVSGADVDFTLGSQSCTGTTDASGNASCSLTPQNVPGQTTITVSFAGNATTAPSSTSVPFTITKEETALAYTGPAKIANGTPVHLSGTLTEDATVPIAGRTVSFALGTGTSQQSCTGTTDSAGHASCTIDKANQPLNDAATVPMTASFVGDAYYRPSSATAQLKLEYYTGRAYGITGKVDLLLTRLDLKPTPDTGAIRTAQASKTDTPCAASVDVVIITAHALCPKVVTSLAPGTSTATTTVKDASIGIPGLPVIGISGLTTSSTSTCQKTTGSATLTLTIAGVPTTVPTAPNSSLDLGGGAKIVFNEQTPVPGADFGLSVNAVHLTAAGGLVDVVVGSATSDAHNCV</sequence>
<reference evidence="4 5" key="1">
    <citation type="submission" date="2023-02" db="EMBL/GenBank/DDBJ databases">
        <authorList>
            <person name="Maleckis M."/>
        </authorList>
    </citation>
    <scope>NUCLEOTIDE SEQUENCE [LARGE SCALE GENOMIC DNA]</scope>
    <source>
        <strain evidence="4 5">P8-A2</strain>
    </source>
</reference>
<dbReference type="NCBIfam" id="NF040603">
    <property type="entry name" value="choice_anch_P"/>
    <property type="match status" value="1"/>
</dbReference>
<keyword evidence="5" id="KW-1185">Reference proteome</keyword>
<protein>
    <submittedName>
        <fullName evidence="4">Choice-of-anchor P family protein</fullName>
    </submittedName>
</protein>
<evidence type="ECO:0000259" key="3">
    <source>
        <dbReference type="PROSITE" id="PS51127"/>
    </source>
</evidence>
<dbReference type="InterPro" id="IPR013783">
    <property type="entry name" value="Ig-like_fold"/>
</dbReference>
<dbReference type="Gene3D" id="2.120.10.10">
    <property type="match status" value="2"/>
</dbReference>
<keyword evidence="2" id="KW-0732">Signal</keyword>
<dbReference type="InterPro" id="IPR003344">
    <property type="entry name" value="Big_1_dom"/>
</dbReference>
<comment type="similarity">
    <text evidence="1">Belongs to the intimin/invasin family.</text>
</comment>
<evidence type="ECO:0000313" key="5">
    <source>
        <dbReference type="Proteomes" id="UP001257627"/>
    </source>
</evidence>
<dbReference type="CDD" id="cd15482">
    <property type="entry name" value="Sialidase_non-viral"/>
    <property type="match status" value="2"/>
</dbReference>
<comment type="caution">
    <text evidence="4">The sequence shown here is derived from an EMBL/GenBank/DDBJ whole genome shotgun (WGS) entry which is preliminary data.</text>
</comment>